<evidence type="ECO:0000313" key="3">
    <source>
        <dbReference type="Proteomes" id="UP000182719"/>
    </source>
</evidence>
<reference evidence="3" key="1">
    <citation type="submission" date="2016-10" db="EMBL/GenBank/DDBJ databases">
        <authorList>
            <person name="Varghese N."/>
            <person name="Submissions S."/>
        </authorList>
    </citation>
    <scope>NUCLEOTIDE SEQUENCE [LARGE SCALE GENOMIC DNA]</scope>
    <source>
        <strain evidence="3">DSM 17044</strain>
    </source>
</reference>
<organism evidence="2 3">
    <name type="scientific">Stigmatella aurantiaca</name>
    <dbReference type="NCBI Taxonomy" id="41"/>
    <lineage>
        <taxon>Bacteria</taxon>
        <taxon>Pseudomonadati</taxon>
        <taxon>Myxococcota</taxon>
        <taxon>Myxococcia</taxon>
        <taxon>Myxococcales</taxon>
        <taxon>Cystobacterineae</taxon>
        <taxon>Archangiaceae</taxon>
        <taxon>Stigmatella</taxon>
    </lineage>
</organism>
<keyword evidence="3" id="KW-1185">Reference proteome</keyword>
<dbReference type="GO" id="GO:0016740">
    <property type="term" value="F:transferase activity"/>
    <property type="evidence" value="ECO:0007669"/>
    <property type="project" value="UniProtKB-KW"/>
</dbReference>
<dbReference type="InterPro" id="IPR018775">
    <property type="entry name" value="RlaP"/>
</dbReference>
<evidence type="ECO:0000256" key="1">
    <source>
        <dbReference type="SAM" id="MobiDB-lite"/>
    </source>
</evidence>
<keyword evidence="2" id="KW-0808">Transferase</keyword>
<evidence type="ECO:0000313" key="2">
    <source>
        <dbReference type="EMBL" id="SEM42333.1"/>
    </source>
</evidence>
<sequence>MTRDTSPTARPRGYEQVDRLSVPLPHGTEVTTRVERLAGERRIPQGVVGRVARARDGGFDVQITGVGELWYARDELVPRKPGQLQFALRRAATWDALRPCVVLETVVGSRAWGLANEDSDLDTRGVFGLPLPWHFGLADKAKDLVSADGSHTFWEFSKAVDQALRADPNTLEMLFVPSARALDVLGEWLLAEREAFVSKALFGSFGRYAMSQLDKLTRSQRLAEHRDLVLAWLCEEPTPSLDEVARRLSAISPRTAPTPEDGLLAAKTYLKQLYRSLSDQGLIEANDFAALVRYARGGGQRPPSARELRPKNAYNLLRLVVLATGWLKEGVPTFEASGAIKARLLDIKAGHVPLEEVLRDAEALAPELEEAHRTSPLPALPDHARADRLLRRAGEELARRWVLQEPGPLGRDAPSPPVFEDKEEES</sequence>
<dbReference type="PANTHER" id="PTHR34817:SF2">
    <property type="entry name" value="NUCLEOTIDYLTRANSFERASE"/>
    <property type="match status" value="1"/>
</dbReference>
<dbReference type="RefSeq" id="WP_075009315.1">
    <property type="nucleotide sequence ID" value="NZ_FOAP01000016.1"/>
</dbReference>
<dbReference type="AlphaFoldDB" id="A0A1H7Y8L0"/>
<accession>A0A1H7Y8L0</accession>
<protein>
    <submittedName>
        <fullName evidence="2">Predicted nucleotidyltransferase</fullName>
    </submittedName>
</protein>
<dbReference type="EMBL" id="FOAP01000016">
    <property type="protein sequence ID" value="SEM42333.1"/>
    <property type="molecule type" value="Genomic_DNA"/>
</dbReference>
<name>A0A1H7Y8L0_STIAU</name>
<proteinExistence type="predicted"/>
<dbReference type="OrthoDB" id="243791at2"/>
<gene>
    <name evidence="2" type="ORF">SAMN05444354_116139</name>
</gene>
<dbReference type="Proteomes" id="UP000182719">
    <property type="component" value="Unassembled WGS sequence"/>
</dbReference>
<dbReference type="Pfam" id="PF10127">
    <property type="entry name" value="RlaP"/>
    <property type="match status" value="1"/>
</dbReference>
<feature type="region of interest" description="Disordered" evidence="1">
    <location>
        <begin position="403"/>
        <end position="426"/>
    </location>
</feature>
<dbReference type="PANTHER" id="PTHR34817">
    <property type="entry name" value="NUCLEOTIDYLTRANSFERASE"/>
    <property type="match status" value="1"/>
</dbReference>